<dbReference type="GO" id="GO:0005737">
    <property type="term" value="C:cytoplasm"/>
    <property type="evidence" value="ECO:0007669"/>
    <property type="project" value="TreeGrafter"/>
</dbReference>
<name>A0AAP0KW58_9MAGN</name>
<dbReference type="Proteomes" id="UP001420932">
    <property type="component" value="Unassembled WGS sequence"/>
</dbReference>
<evidence type="ECO:0000313" key="2">
    <source>
        <dbReference type="EMBL" id="KAK9159676.1"/>
    </source>
</evidence>
<dbReference type="PANTHER" id="PTHR21096">
    <property type="entry name" value="PROTEIN FAM136A"/>
    <property type="match status" value="1"/>
</dbReference>
<proteinExistence type="inferred from homology"/>
<dbReference type="EMBL" id="JBBNAF010000003">
    <property type="protein sequence ID" value="KAK9159676.1"/>
    <property type="molecule type" value="Genomic_DNA"/>
</dbReference>
<dbReference type="Pfam" id="PF05811">
    <property type="entry name" value="DUF842"/>
    <property type="match status" value="1"/>
</dbReference>
<comment type="similarity">
    <text evidence="1">Belongs to the FAM136 family.</text>
</comment>
<organism evidence="2 3">
    <name type="scientific">Stephania yunnanensis</name>
    <dbReference type="NCBI Taxonomy" id="152371"/>
    <lineage>
        <taxon>Eukaryota</taxon>
        <taxon>Viridiplantae</taxon>
        <taxon>Streptophyta</taxon>
        <taxon>Embryophyta</taxon>
        <taxon>Tracheophyta</taxon>
        <taxon>Spermatophyta</taxon>
        <taxon>Magnoliopsida</taxon>
        <taxon>Ranunculales</taxon>
        <taxon>Menispermaceae</taxon>
        <taxon>Menispermoideae</taxon>
        <taxon>Cissampelideae</taxon>
        <taxon>Stephania</taxon>
    </lineage>
</organism>
<evidence type="ECO:0000313" key="3">
    <source>
        <dbReference type="Proteomes" id="UP001420932"/>
    </source>
</evidence>
<gene>
    <name evidence="2" type="ORF">Syun_006017</name>
</gene>
<reference evidence="2 3" key="1">
    <citation type="submission" date="2024-01" db="EMBL/GenBank/DDBJ databases">
        <title>Genome assemblies of Stephania.</title>
        <authorList>
            <person name="Yang L."/>
        </authorList>
    </citation>
    <scope>NUCLEOTIDE SEQUENCE [LARGE SCALE GENOMIC DNA]</scope>
    <source>
        <strain evidence="2">YNDBR</strain>
        <tissue evidence="2">Leaf</tissue>
    </source>
</reference>
<protein>
    <recommendedName>
        <fullName evidence="4">Protein FAM136A</fullName>
    </recommendedName>
</protein>
<dbReference type="PANTHER" id="PTHR21096:SF0">
    <property type="entry name" value="PROTEIN FAM136A"/>
    <property type="match status" value="1"/>
</dbReference>
<evidence type="ECO:0008006" key="4">
    <source>
        <dbReference type="Google" id="ProtNLM"/>
    </source>
</evidence>
<dbReference type="AlphaFoldDB" id="A0AAP0KW58"/>
<evidence type="ECO:0000256" key="1">
    <source>
        <dbReference type="ARBA" id="ARBA00009952"/>
    </source>
</evidence>
<dbReference type="InterPro" id="IPR008560">
    <property type="entry name" value="DUF842_euk"/>
</dbReference>
<sequence length="155" mass="17058">MDHIAAAQERIVSERLKRKLDEVNAAAHAHLSVVTDHVNFTLQKAYFKCAYDCFDRQKTQAEINSCVENCSIPVLNANNLVENEMGKFQERLNRSLMVCQDKFEAAKIQQGIGGGGGGGGAMNELESCVDGALKENIQLLPHLVDRIKASLSINE</sequence>
<comment type="caution">
    <text evidence="2">The sequence shown here is derived from an EMBL/GenBank/DDBJ whole genome shotgun (WGS) entry which is preliminary data.</text>
</comment>
<accession>A0AAP0KW58</accession>
<keyword evidence="3" id="KW-1185">Reference proteome</keyword>